<name>A0A923HES4_9BURK</name>
<keyword evidence="12" id="KW-1185">Reference proteome</keyword>
<proteinExistence type="predicted"/>
<dbReference type="GO" id="GO:0043093">
    <property type="term" value="P:FtsZ-dependent cytokinesis"/>
    <property type="evidence" value="ECO:0007669"/>
    <property type="project" value="TreeGrafter"/>
</dbReference>
<dbReference type="AlphaFoldDB" id="A0A923HES4"/>
<dbReference type="GO" id="GO:0030428">
    <property type="term" value="C:cell septum"/>
    <property type="evidence" value="ECO:0007669"/>
    <property type="project" value="TreeGrafter"/>
</dbReference>
<dbReference type="GO" id="GO:0005829">
    <property type="term" value="C:cytosol"/>
    <property type="evidence" value="ECO:0007669"/>
    <property type="project" value="TreeGrafter"/>
</dbReference>
<evidence type="ECO:0000256" key="7">
    <source>
        <dbReference type="ARBA" id="ARBA00024910"/>
    </source>
</evidence>
<evidence type="ECO:0000256" key="8">
    <source>
        <dbReference type="ARBA" id="ARBA00026068"/>
    </source>
</evidence>
<comment type="subunit">
    <text evidence="8">Homodimer. Interacts with FtsZ.</text>
</comment>
<dbReference type="InterPro" id="IPR036192">
    <property type="entry name" value="Cell_div_ZapA-like_sf"/>
</dbReference>
<dbReference type="Gene3D" id="1.20.5.50">
    <property type="match status" value="1"/>
</dbReference>
<gene>
    <name evidence="11" type="ORF">H8K32_13975</name>
</gene>
<dbReference type="PANTHER" id="PTHR34981:SF1">
    <property type="entry name" value="CELL DIVISION PROTEIN ZAPA"/>
    <property type="match status" value="1"/>
</dbReference>
<dbReference type="SUPFAM" id="SSF102829">
    <property type="entry name" value="Cell division protein ZapA-like"/>
    <property type="match status" value="1"/>
</dbReference>
<dbReference type="InterPro" id="IPR042233">
    <property type="entry name" value="Cell_div_ZapA_N"/>
</dbReference>
<evidence type="ECO:0000256" key="4">
    <source>
        <dbReference type="ARBA" id="ARBA00022618"/>
    </source>
</evidence>
<evidence type="ECO:0000313" key="11">
    <source>
        <dbReference type="EMBL" id="MBC3863212.1"/>
    </source>
</evidence>
<evidence type="ECO:0000313" key="12">
    <source>
        <dbReference type="Proteomes" id="UP000634011"/>
    </source>
</evidence>
<comment type="caution">
    <text evidence="11">The sequence shown here is derived from an EMBL/GenBank/DDBJ whole genome shotgun (WGS) entry which is preliminary data.</text>
</comment>
<organism evidence="11 12">
    <name type="scientific">Undibacterium jejuense</name>
    <dbReference type="NCBI Taxonomy" id="1344949"/>
    <lineage>
        <taxon>Bacteria</taxon>
        <taxon>Pseudomonadati</taxon>
        <taxon>Pseudomonadota</taxon>
        <taxon>Betaproteobacteria</taxon>
        <taxon>Burkholderiales</taxon>
        <taxon>Oxalobacteraceae</taxon>
        <taxon>Undibacterium</taxon>
    </lineage>
</organism>
<evidence type="ECO:0000256" key="10">
    <source>
        <dbReference type="SAM" id="MobiDB-lite"/>
    </source>
</evidence>
<evidence type="ECO:0000256" key="6">
    <source>
        <dbReference type="ARBA" id="ARBA00023306"/>
    </source>
</evidence>
<dbReference type="PANTHER" id="PTHR34981">
    <property type="entry name" value="CELL DIVISION PROTEIN ZAPA"/>
    <property type="match status" value="1"/>
</dbReference>
<dbReference type="GO" id="GO:0032153">
    <property type="term" value="C:cell division site"/>
    <property type="evidence" value="ECO:0007669"/>
    <property type="project" value="TreeGrafter"/>
</dbReference>
<keyword evidence="3" id="KW-0963">Cytoplasm</keyword>
<comment type="subcellular location">
    <subcellularLocation>
        <location evidence="1">Cytoplasm</location>
    </subcellularLocation>
</comment>
<dbReference type="InterPro" id="IPR007838">
    <property type="entry name" value="Cell_div_ZapA-like"/>
</dbReference>
<evidence type="ECO:0000256" key="2">
    <source>
        <dbReference type="ARBA" id="ARBA00015195"/>
    </source>
</evidence>
<evidence type="ECO:0000256" key="9">
    <source>
        <dbReference type="ARBA" id="ARBA00033158"/>
    </source>
</evidence>
<evidence type="ECO:0000256" key="3">
    <source>
        <dbReference type="ARBA" id="ARBA00022490"/>
    </source>
</evidence>
<evidence type="ECO:0000256" key="1">
    <source>
        <dbReference type="ARBA" id="ARBA00004496"/>
    </source>
</evidence>
<dbReference type="GO" id="GO:0000921">
    <property type="term" value="P:septin ring assembly"/>
    <property type="evidence" value="ECO:0007669"/>
    <property type="project" value="TreeGrafter"/>
</dbReference>
<dbReference type="Gene3D" id="3.30.160.880">
    <property type="entry name" value="Cell division protein ZapA protomer, N-terminal domain"/>
    <property type="match status" value="1"/>
</dbReference>
<dbReference type="Proteomes" id="UP000634011">
    <property type="component" value="Unassembled WGS sequence"/>
</dbReference>
<dbReference type="Pfam" id="PF05164">
    <property type="entry name" value="ZapA"/>
    <property type="match status" value="1"/>
</dbReference>
<keyword evidence="4 11" id="KW-0132">Cell division</keyword>
<comment type="function">
    <text evidence="7">Activator of cell division through the inhibition of FtsZ GTPase activity, therefore promoting FtsZ assembly into bundles of protofilaments necessary for the formation of the division Z ring. It is recruited early at mid-cell but it is not essential for cell division.</text>
</comment>
<keyword evidence="6" id="KW-0131">Cell cycle</keyword>
<dbReference type="EMBL" id="JACOFV010000013">
    <property type="protein sequence ID" value="MBC3863212.1"/>
    <property type="molecule type" value="Genomic_DNA"/>
</dbReference>
<protein>
    <recommendedName>
        <fullName evidence="2">Cell division protein ZapA</fullName>
    </recommendedName>
    <alternativeName>
        <fullName evidence="9">Z ring-associated protein ZapA</fullName>
    </alternativeName>
</protein>
<sequence>MIQVDVSIMGQSYKLSCKDGEDRALREAAAYLDAKMSALRDSSKVKGTDRIAVMAALGMTTELLATKSPEGPLSGMSMSEVKQKMSQMHEVMDQALTPQEKLF</sequence>
<feature type="region of interest" description="Disordered" evidence="10">
    <location>
        <begin position="66"/>
        <end position="88"/>
    </location>
</feature>
<dbReference type="GO" id="GO:0000917">
    <property type="term" value="P:division septum assembly"/>
    <property type="evidence" value="ECO:0007669"/>
    <property type="project" value="UniProtKB-KW"/>
</dbReference>
<keyword evidence="5" id="KW-0717">Septation</keyword>
<evidence type="ECO:0000256" key="5">
    <source>
        <dbReference type="ARBA" id="ARBA00023210"/>
    </source>
</evidence>
<reference evidence="11" key="1">
    <citation type="submission" date="2020-08" db="EMBL/GenBank/DDBJ databases">
        <title>Novel species isolated from subtropical streams in China.</title>
        <authorList>
            <person name="Lu H."/>
        </authorList>
    </citation>
    <scope>NUCLEOTIDE SEQUENCE</scope>
    <source>
        <strain evidence="11">KACC 12607</strain>
    </source>
</reference>
<accession>A0A923HES4</accession>
<dbReference type="RefSeq" id="WP_186913264.1">
    <property type="nucleotide sequence ID" value="NZ_JACOFV010000013.1"/>
</dbReference>